<dbReference type="PANTHER" id="PTHR34220:SF7">
    <property type="entry name" value="SENSOR HISTIDINE KINASE YPDA"/>
    <property type="match status" value="1"/>
</dbReference>
<keyword evidence="9 18" id="KW-0418">Kinase</keyword>
<dbReference type="SMART" id="SM00304">
    <property type="entry name" value="HAMP"/>
    <property type="match status" value="1"/>
</dbReference>
<dbReference type="InterPro" id="IPR050640">
    <property type="entry name" value="Bact_2-comp_sensor_kinase"/>
</dbReference>
<dbReference type="EC" id="2.7.13.3" evidence="3"/>
<keyword evidence="4" id="KW-1003">Cell membrane</keyword>
<keyword evidence="14" id="KW-0175">Coiled coil</keyword>
<dbReference type="PROSITE" id="PS50109">
    <property type="entry name" value="HIS_KIN"/>
    <property type="match status" value="1"/>
</dbReference>
<keyword evidence="13 15" id="KW-0472">Membrane</keyword>
<gene>
    <name evidence="18" type="ORF">O9H85_12580</name>
</gene>
<evidence type="ECO:0000256" key="12">
    <source>
        <dbReference type="ARBA" id="ARBA00023012"/>
    </source>
</evidence>
<dbReference type="InterPro" id="IPR003594">
    <property type="entry name" value="HATPase_dom"/>
</dbReference>
<evidence type="ECO:0000313" key="19">
    <source>
        <dbReference type="Proteomes" id="UP001527882"/>
    </source>
</evidence>
<evidence type="ECO:0000256" key="1">
    <source>
        <dbReference type="ARBA" id="ARBA00000085"/>
    </source>
</evidence>
<keyword evidence="12" id="KW-0902">Two-component regulatory system</keyword>
<dbReference type="RefSeq" id="WP_269881734.1">
    <property type="nucleotide sequence ID" value="NZ_JAQAGZ010000007.1"/>
</dbReference>
<organism evidence="18 19">
    <name type="scientific">Paenibacillus gyeongsangnamensis</name>
    <dbReference type="NCBI Taxonomy" id="3388067"/>
    <lineage>
        <taxon>Bacteria</taxon>
        <taxon>Bacillati</taxon>
        <taxon>Bacillota</taxon>
        <taxon>Bacilli</taxon>
        <taxon>Bacillales</taxon>
        <taxon>Paenibacillaceae</taxon>
        <taxon>Paenibacillus</taxon>
    </lineage>
</organism>
<dbReference type="InterPro" id="IPR003660">
    <property type="entry name" value="HAMP_dom"/>
</dbReference>
<evidence type="ECO:0000256" key="15">
    <source>
        <dbReference type="SAM" id="Phobius"/>
    </source>
</evidence>
<accession>A0ABT4Q8N9</accession>
<evidence type="ECO:0000256" key="6">
    <source>
        <dbReference type="ARBA" id="ARBA00022679"/>
    </source>
</evidence>
<dbReference type="SMART" id="SM00387">
    <property type="entry name" value="HATPase_c"/>
    <property type="match status" value="1"/>
</dbReference>
<evidence type="ECO:0000256" key="9">
    <source>
        <dbReference type="ARBA" id="ARBA00022777"/>
    </source>
</evidence>
<dbReference type="SUPFAM" id="SSF55874">
    <property type="entry name" value="ATPase domain of HSP90 chaperone/DNA topoisomerase II/histidine kinase"/>
    <property type="match status" value="1"/>
</dbReference>
<evidence type="ECO:0000259" key="16">
    <source>
        <dbReference type="PROSITE" id="PS50109"/>
    </source>
</evidence>
<dbReference type="Pfam" id="PF02743">
    <property type="entry name" value="dCache_1"/>
    <property type="match status" value="1"/>
</dbReference>
<dbReference type="Pfam" id="PF02518">
    <property type="entry name" value="HATPase_c"/>
    <property type="match status" value="1"/>
</dbReference>
<evidence type="ECO:0000256" key="5">
    <source>
        <dbReference type="ARBA" id="ARBA00022553"/>
    </source>
</evidence>
<evidence type="ECO:0000256" key="10">
    <source>
        <dbReference type="ARBA" id="ARBA00022840"/>
    </source>
</evidence>
<dbReference type="Pfam" id="PF00672">
    <property type="entry name" value="HAMP"/>
    <property type="match status" value="1"/>
</dbReference>
<dbReference type="Gene3D" id="3.30.565.10">
    <property type="entry name" value="Histidine kinase-like ATPase, C-terminal domain"/>
    <property type="match status" value="1"/>
</dbReference>
<dbReference type="EMBL" id="JAQAGZ010000007">
    <property type="protein sequence ID" value="MCZ8513244.1"/>
    <property type="molecule type" value="Genomic_DNA"/>
</dbReference>
<keyword evidence="8" id="KW-0547">Nucleotide-binding</keyword>
<feature type="domain" description="HAMP" evidence="17">
    <location>
        <begin position="317"/>
        <end position="369"/>
    </location>
</feature>
<evidence type="ECO:0000256" key="3">
    <source>
        <dbReference type="ARBA" id="ARBA00012438"/>
    </source>
</evidence>
<dbReference type="Gene3D" id="6.10.340.10">
    <property type="match status" value="1"/>
</dbReference>
<evidence type="ECO:0000256" key="8">
    <source>
        <dbReference type="ARBA" id="ARBA00022741"/>
    </source>
</evidence>
<feature type="transmembrane region" description="Helical" evidence="15">
    <location>
        <begin position="298"/>
        <end position="320"/>
    </location>
</feature>
<name>A0ABT4Q8N9_9BACL</name>
<keyword evidence="6" id="KW-0808">Transferase</keyword>
<evidence type="ECO:0000256" key="4">
    <source>
        <dbReference type="ARBA" id="ARBA00022475"/>
    </source>
</evidence>
<dbReference type="Pfam" id="PF06580">
    <property type="entry name" value="His_kinase"/>
    <property type="match status" value="1"/>
</dbReference>
<proteinExistence type="predicted"/>
<comment type="subcellular location">
    <subcellularLocation>
        <location evidence="2">Cell membrane</location>
        <topology evidence="2">Multi-pass membrane protein</topology>
    </subcellularLocation>
</comment>
<keyword evidence="11 15" id="KW-1133">Transmembrane helix</keyword>
<comment type="caution">
    <text evidence="18">The sequence shown here is derived from an EMBL/GenBank/DDBJ whole genome shotgun (WGS) entry which is preliminary data.</text>
</comment>
<evidence type="ECO:0000256" key="7">
    <source>
        <dbReference type="ARBA" id="ARBA00022692"/>
    </source>
</evidence>
<keyword evidence="7 15" id="KW-0812">Transmembrane</keyword>
<dbReference type="InterPro" id="IPR005467">
    <property type="entry name" value="His_kinase_dom"/>
</dbReference>
<dbReference type="Gene3D" id="3.30.450.20">
    <property type="entry name" value="PAS domain"/>
    <property type="match status" value="2"/>
</dbReference>
<feature type="transmembrane region" description="Helical" evidence="15">
    <location>
        <begin position="20"/>
        <end position="37"/>
    </location>
</feature>
<protein>
    <recommendedName>
        <fullName evidence="3">histidine kinase</fullName>
        <ecNumber evidence="3">2.7.13.3</ecNumber>
    </recommendedName>
</protein>
<feature type="coiled-coil region" evidence="14">
    <location>
        <begin position="354"/>
        <end position="381"/>
    </location>
</feature>
<dbReference type="InterPro" id="IPR004358">
    <property type="entry name" value="Sig_transdc_His_kin-like_C"/>
</dbReference>
<dbReference type="CDD" id="cd06225">
    <property type="entry name" value="HAMP"/>
    <property type="match status" value="1"/>
</dbReference>
<reference evidence="18 19" key="1">
    <citation type="submission" date="2022-12" db="EMBL/GenBank/DDBJ databases">
        <title>Draft genome sequence of Paenibacillus sp. dW9.</title>
        <authorList>
            <person name="Choi E.-W."/>
            <person name="Kim D.-U."/>
        </authorList>
    </citation>
    <scope>NUCLEOTIDE SEQUENCE [LARGE SCALE GENOMIC DNA]</scope>
    <source>
        <strain evidence="19">dW9</strain>
    </source>
</reference>
<feature type="domain" description="Histidine kinase" evidence="16">
    <location>
        <begin position="480"/>
        <end position="586"/>
    </location>
</feature>
<evidence type="ECO:0000313" key="18">
    <source>
        <dbReference type="EMBL" id="MCZ8513244.1"/>
    </source>
</evidence>
<evidence type="ECO:0000256" key="14">
    <source>
        <dbReference type="SAM" id="Coils"/>
    </source>
</evidence>
<dbReference type="Proteomes" id="UP001527882">
    <property type="component" value="Unassembled WGS sequence"/>
</dbReference>
<evidence type="ECO:0000256" key="2">
    <source>
        <dbReference type="ARBA" id="ARBA00004651"/>
    </source>
</evidence>
<evidence type="ECO:0000256" key="13">
    <source>
        <dbReference type="ARBA" id="ARBA00023136"/>
    </source>
</evidence>
<dbReference type="CDD" id="cd12912">
    <property type="entry name" value="PDC2_MCP_like"/>
    <property type="match status" value="1"/>
</dbReference>
<dbReference type="InterPro" id="IPR033479">
    <property type="entry name" value="dCache_1"/>
</dbReference>
<dbReference type="InterPro" id="IPR036890">
    <property type="entry name" value="HATPase_C_sf"/>
</dbReference>
<evidence type="ECO:0000256" key="11">
    <source>
        <dbReference type="ARBA" id="ARBA00022989"/>
    </source>
</evidence>
<dbReference type="PANTHER" id="PTHR34220">
    <property type="entry name" value="SENSOR HISTIDINE KINASE YPDA"/>
    <property type="match status" value="1"/>
</dbReference>
<evidence type="ECO:0000259" key="17">
    <source>
        <dbReference type="PROSITE" id="PS50885"/>
    </source>
</evidence>
<dbReference type="PRINTS" id="PR00344">
    <property type="entry name" value="BCTRLSENSOR"/>
</dbReference>
<keyword evidence="19" id="KW-1185">Reference proteome</keyword>
<keyword evidence="10" id="KW-0067">ATP-binding</keyword>
<dbReference type="GO" id="GO:0016301">
    <property type="term" value="F:kinase activity"/>
    <property type="evidence" value="ECO:0007669"/>
    <property type="project" value="UniProtKB-KW"/>
</dbReference>
<keyword evidence="5" id="KW-0597">Phosphoprotein</keyword>
<dbReference type="SUPFAM" id="SSF158472">
    <property type="entry name" value="HAMP domain-like"/>
    <property type="match status" value="1"/>
</dbReference>
<dbReference type="PROSITE" id="PS50885">
    <property type="entry name" value="HAMP"/>
    <property type="match status" value="1"/>
</dbReference>
<dbReference type="InterPro" id="IPR010559">
    <property type="entry name" value="Sig_transdc_His_kin_internal"/>
</dbReference>
<comment type="catalytic activity">
    <reaction evidence="1">
        <text>ATP + protein L-histidine = ADP + protein N-phospho-L-histidine.</text>
        <dbReference type="EC" id="2.7.13.3"/>
    </reaction>
</comment>
<sequence length="601" mass="69099">MRRFKQAAQALNSIRNKSFFSILLFLIIPFLLTFYWVDKPLESVIEQKIGDSTREALHQVKFNTELFLEDMLRSAVEISTNPSITDLLIHPERFTDYEKLRLKDNVINKQYSSYYTETYVTLMDLYGNWHSTRYMDEGLYQQYTQSAWYKDMVQKPFQLRWMLVKDHYVYSDKRPLITLVKTITDLQTKRNIGMLLFGVAETDLRKYLGMLEGEVYLVDGEGTVLSSPDSEKIGTSIGKEAFAAELGKAAGGQSIVVKDRVKWIVNYDTVGQTGWKIVQLIPYDTVFKEIFGIRRANILIVLGIFIVFMFITLSIALSISRPLQLLNKKMREVEERDFNSTLQVSGPSEISTLIGTYNKMLKQIRDLLQRVKEEYQQKEDMRFRALQAQINPHFILNTLNNIKWMAYIRGVKEVGDMLSSLGGILEGSIGRGGNLISLRQELQYIENYINLMKLKYNDKLTVHIDVPDTCLEQEVIKFLLQPVVENAIQHGIEPLPGKGEIRIEAEAAEALLILRVRDNGVGIPEAKLAEIRQRLETETGEPPSQHIGLKNVHERIRYHYGEAYGLTVDSRPGEGTEVRLALPLITYRKEESHETQNHAGR</sequence>